<dbReference type="EMBL" id="CP003924">
    <property type="protein sequence ID" value="AGS35495.1"/>
    <property type="molecule type" value="Genomic_DNA"/>
</dbReference>
<proteinExistence type="inferred from homology"/>
<evidence type="ECO:0000313" key="6">
    <source>
        <dbReference type="EMBL" id="AGS35495.1"/>
    </source>
</evidence>
<evidence type="ECO:0000256" key="2">
    <source>
        <dbReference type="ARBA" id="ARBA00022741"/>
    </source>
</evidence>
<dbReference type="eggNOG" id="COG0443">
    <property type="taxonomic scope" value="Bacteria"/>
</dbReference>
<keyword evidence="5" id="KW-0143">Chaperone</keyword>
<dbReference type="InterPro" id="IPR018181">
    <property type="entry name" value="Heat_shock_70_CS"/>
</dbReference>
<dbReference type="InterPro" id="IPR013126">
    <property type="entry name" value="Hsp_70_fam"/>
</dbReference>
<dbReference type="GO" id="GO:0005524">
    <property type="term" value="F:ATP binding"/>
    <property type="evidence" value="ECO:0007669"/>
    <property type="project" value="UniProtKB-KW"/>
</dbReference>
<protein>
    <submittedName>
        <fullName evidence="6">Molecular chaperone DnaK</fullName>
    </submittedName>
</protein>
<dbReference type="OrthoDB" id="9766019at2"/>
<dbReference type="GO" id="GO:0140662">
    <property type="term" value="F:ATP-dependent protein folding chaperone"/>
    <property type="evidence" value="ECO:0007669"/>
    <property type="project" value="InterPro"/>
</dbReference>
<dbReference type="Gene3D" id="3.30.420.40">
    <property type="match status" value="2"/>
</dbReference>
<dbReference type="STRING" id="1224163.B841_10115"/>
<dbReference type="PANTHER" id="PTHR19375">
    <property type="entry name" value="HEAT SHOCK PROTEIN 70KDA"/>
    <property type="match status" value="1"/>
</dbReference>
<dbReference type="PROSITE" id="PS00329">
    <property type="entry name" value="HSP70_2"/>
    <property type="match status" value="1"/>
</dbReference>
<accession>S5T4H0</accession>
<evidence type="ECO:0000256" key="1">
    <source>
        <dbReference type="ARBA" id="ARBA00007381"/>
    </source>
</evidence>
<dbReference type="HOGENOM" id="CLU_040884_0_0_11"/>
<gene>
    <name evidence="6" type="ORF">B841_10115</name>
</gene>
<dbReference type="Gene3D" id="3.90.640.10">
    <property type="entry name" value="Actin, Chain A, domain 4"/>
    <property type="match status" value="1"/>
</dbReference>
<evidence type="ECO:0000256" key="3">
    <source>
        <dbReference type="ARBA" id="ARBA00022840"/>
    </source>
</evidence>
<dbReference type="PATRIC" id="fig|1224163.3.peg.2041"/>
<dbReference type="Proteomes" id="UP000015388">
    <property type="component" value="Chromosome"/>
</dbReference>
<dbReference type="PRINTS" id="PR00301">
    <property type="entry name" value="HEATSHOCK70"/>
</dbReference>
<dbReference type="AlphaFoldDB" id="S5T4H0"/>
<keyword evidence="4" id="KW-0346">Stress response</keyword>
<name>S5T4H0_9CORY</name>
<dbReference type="RefSeq" id="WP_020935428.1">
    <property type="nucleotide sequence ID" value="NC_021915.1"/>
</dbReference>
<comment type="similarity">
    <text evidence="1">Belongs to the heat shock protein 70 family.</text>
</comment>
<dbReference type="InterPro" id="IPR043129">
    <property type="entry name" value="ATPase_NBD"/>
</dbReference>
<evidence type="ECO:0000256" key="5">
    <source>
        <dbReference type="ARBA" id="ARBA00023186"/>
    </source>
</evidence>
<keyword evidence="3" id="KW-0067">ATP-binding</keyword>
<evidence type="ECO:0000256" key="4">
    <source>
        <dbReference type="ARBA" id="ARBA00023016"/>
    </source>
</evidence>
<reference evidence="6 7" key="1">
    <citation type="submission" date="2012-11" db="EMBL/GenBank/DDBJ databases">
        <title>The complete genome sequence of Corynebacterium maris Coryn-1 (=DSM 45190).</title>
        <authorList>
            <person name="Schaffert L."/>
            <person name="Albersmeier A."/>
            <person name="Kalinowski J."/>
            <person name="Ruckert C."/>
        </authorList>
    </citation>
    <scope>NUCLEOTIDE SEQUENCE [LARGE SCALE GENOMIC DNA]</scope>
    <source>
        <strain evidence="7">Coryn-1</strain>
    </source>
</reference>
<organism evidence="6 7">
    <name type="scientific">Corynebacterium maris DSM 45190</name>
    <dbReference type="NCBI Taxonomy" id="1224163"/>
    <lineage>
        <taxon>Bacteria</taxon>
        <taxon>Bacillati</taxon>
        <taxon>Actinomycetota</taxon>
        <taxon>Actinomycetes</taxon>
        <taxon>Mycobacteriales</taxon>
        <taxon>Corynebacteriaceae</taxon>
        <taxon>Corynebacterium</taxon>
    </lineage>
</organism>
<dbReference type="SUPFAM" id="SSF53067">
    <property type="entry name" value="Actin-like ATPase domain"/>
    <property type="match status" value="2"/>
</dbReference>
<dbReference type="KEGG" id="cmd:B841_10115"/>
<sequence length="493" mass="53498">MRFGIDFGTTRTVMAAVDRGNYPVVHSADPEGDFFDYLPSVVAIDAARGGKIVAGWEALALEGAEYTRSFKRMLSGEGVTARTPVRIGDELRPISEVLLAFAEEVARQLRRYQAELGDYSATEAVLGVPANASSAQRLLTMDAFTRAGVRVLGLVNEPSAAAFEYSHRHERTLNTKRSSILVYDLGGGTFDVSLIKIDGNAHEVITSRGVSRLGGDDFDELLLSLALAKAGRQDDALGRRASMRLLEEARTAKEQLKPQSRRLILDVADTDVTVPVTEFYDEAEALVTLTMDLLSDVVGHEESLTDTDIAGIYLVGGASALPLIPRTLRERYARRVHRSPLPGASTAVGLAIAADPESDFHLLDRRGRGIGVFRERDGGAGVVFDPLVELSASPDEDGVTRVVRRYEAAHNIGVFRFVEYTSLDEKGQPGDMSVLCEVTVPFDRKLPPVAQLKDVPVERRDGGPEVVERIRVSPDGIAKVAIEVPAMGMVVTK</sequence>
<evidence type="ECO:0000313" key="7">
    <source>
        <dbReference type="Proteomes" id="UP000015388"/>
    </source>
</evidence>
<dbReference type="Pfam" id="PF00012">
    <property type="entry name" value="HSP70"/>
    <property type="match status" value="1"/>
</dbReference>
<keyword evidence="2" id="KW-0547">Nucleotide-binding</keyword>
<keyword evidence="7" id="KW-1185">Reference proteome</keyword>
<dbReference type="PROSITE" id="PS01036">
    <property type="entry name" value="HSP70_3"/>
    <property type="match status" value="1"/>
</dbReference>